<dbReference type="AlphaFoldDB" id="V8N701"/>
<feature type="compositionally biased region" description="Basic and acidic residues" evidence="1">
    <location>
        <begin position="77"/>
        <end position="94"/>
    </location>
</feature>
<feature type="compositionally biased region" description="Basic residues" evidence="1">
    <location>
        <begin position="107"/>
        <end position="116"/>
    </location>
</feature>
<feature type="compositionally biased region" description="Basic and acidic residues" evidence="1">
    <location>
        <begin position="12"/>
        <end position="27"/>
    </location>
</feature>
<feature type="compositionally biased region" description="Basic residues" evidence="1">
    <location>
        <begin position="124"/>
        <end position="145"/>
    </location>
</feature>
<dbReference type="EMBL" id="AZIM01007309">
    <property type="protein sequence ID" value="ETE58049.1"/>
    <property type="molecule type" value="Genomic_DNA"/>
</dbReference>
<comment type="caution">
    <text evidence="2">The sequence shown here is derived from an EMBL/GenBank/DDBJ whole genome shotgun (WGS) entry which is preliminary data.</text>
</comment>
<keyword evidence="3" id="KW-1185">Reference proteome</keyword>
<feature type="compositionally biased region" description="Basic and acidic residues" evidence="1">
    <location>
        <begin position="34"/>
        <end position="64"/>
    </location>
</feature>
<name>V8N701_OPHHA</name>
<evidence type="ECO:0000256" key="1">
    <source>
        <dbReference type="SAM" id="MobiDB-lite"/>
    </source>
</evidence>
<protein>
    <submittedName>
        <fullName evidence="2">Pxr1</fullName>
    </submittedName>
</protein>
<evidence type="ECO:0000313" key="3">
    <source>
        <dbReference type="Proteomes" id="UP000018936"/>
    </source>
</evidence>
<gene>
    <name evidence="2" type="primary">PXR1</name>
    <name evidence="2" type="ORF">L345_16231</name>
</gene>
<organism evidence="2 3">
    <name type="scientific">Ophiophagus hannah</name>
    <name type="common">King cobra</name>
    <name type="synonym">Naja hannah</name>
    <dbReference type="NCBI Taxonomy" id="8665"/>
    <lineage>
        <taxon>Eukaryota</taxon>
        <taxon>Metazoa</taxon>
        <taxon>Chordata</taxon>
        <taxon>Craniata</taxon>
        <taxon>Vertebrata</taxon>
        <taxon>Euteleostomi</taxon>
        <taxon>Lepidosauria</taxon>
        <taxon>Squamata</taxon>
        <taxon>Bifurcata</taxon>
        <taxon>Unidentata</taxon>
        <taxon>Episquamata</taxon>
        <taxon>Toxicofera</taxon>
        <taxon>Serpentes</taxon>
        <taxon>Colubroidea</taxon>
        <taxon>Elapidae</taxon>
        <taxon>Elapinae</taxon>
        <taxon>Ophiophagus</taxon>
    </lineage>
</organism>
<feature type="compositionally biased region" description="Basic residues" evidence="1">
    <location>
        <begin position="1"/>
        <end position="11"/>
    </location>
</feature>
<sequence length="455" mass="53638">MGRERERKKKKEKEERGERKERRKRGEEEEERGEGERKERKEERKEEKDERRKTRERGERTERRRKEKERREKRREKREEKERRKMRKEREEKGKRRKRGEEEEERRKKKERRRKEKERNEKKKEKRKTRKRGERTERRRKKKERREKIEWWIRQAGWAMQGDPSTPGVPTLSLWTGMGPRHAANKPSPISGMQAADKTTHPSDPQENLSPQPIDRLWHGDSHQHLSNKSQLAVHLSGLLSSISTIDPLPSFQSHLLGTGLVLGRSLGSVPGSTRFGSPSAALGLEIPDFYQLVGRLVYNLRHQECCSHHVRQTGRRLAEHIHKHQLASRRQEENCLIEEYTDRLNHSFSWEIVSLLDQEGSLERTCARVPALIMQCARPAPCVHDPFAHVRATPCARPAHARASPARMCPPCMHGRYQQSAGWRGAHTHVQNGSACHFQHACHRFTITALYDFR</sequence>
<feature type="region of interest" description="Disordered" evidence="1">
    <location>
        <begin position="1"/>
        <end position="146"/>
    </location>
</feature>
<reference evidence="2 3" key="1">
    <citation type="journal article" date="2013" name="Proc. Natl. Acad. Sci. U.S.A.">
        <title>The king cobra genome reveals dynamic gene evolution and adaptation in the snake venom system.</title>
        <authorList>
            <person name="Vonk F.J."/>
            <person name="Casewell N.R."/>
            <person name="Henkel C.V."/>
            <person name="Heimberg A.M."/>
            <person name="Jansen H.J."/>
            <person name="McCleary R.J."/>
            <person name="Kerkkamp H.M."/>
            <person name="Vos R.A."/>
            <person name="Guerreiro I."/>
            <person name="Calvete J.J."/>
            <person name="Wuster W."/>
            <person name="Woods A.E."/>
            <person name="Logan J.M."/>
            <person name="Harrison R.A."/>
            <person name="Castoe T.A."/>
            <person name="de Koning A.P."/>
            <person name="Pollock D.D."/>
            <person name="Yandell M."/>
            <person name="Calderon D."/>
            <person name="Renjifo C."/>
            <person name="Currier R.B."/>
            <person name="Salgado D."/>
            <person name="Pla D."/>
            <person name="Sanz L."/>
            <person name="Hyder A.S."/>
            <person name="Ribeiro J.M."/>
            <person name="Arntzen J.W."/>
            <person name="van den Thillart G.E."/>
            <person name="Boetzer M."/>
            <person name="Pirovano W."/>
            <person name="Dirks R.P."/>
            <person name="Spaink H.P."/>
            <person name="Duboule D."/>
            <person name="McGlinn E."/>
            <person name="Kini R.M."/>
            <person name="Richardson M.K."/>
        </authorList>
    </citation>
    <scope>NUCLEOTIDE SEQUENCE</scope>
    <source>
        <tissue evidence="2">Blood</tissue>
    </source>
</reference>
<feature type="region of interest" description="Disordered" evidence="1">
    <location>
        <begin position="179"/>
        <end position="213"/>
    </location>
</feature>
<dbReference type="Proteomes" id="UP000018936">
    <property type="component" value="Unassembled WGS sequence"/>
</dbReference>
<feature type="non-terminal residue" evidence="2">
    <location>
        <position position="1"/>
    </location>
</feature>
<feature type="compositionally biased region" description="Polar residues" evidence="1">
    <location>
        <begin position="202"/>
        <end position="211"/>
    </location>
</feature>
<evidence type="ECO:0000313" key="2">
    <source>
        <dbReference type="EMBL" id="ETE58049.1"/>
    </source>
</evidence>
<proteinExistence type="predicted"/>
<feature type="compositionally biased region" description="Basic residues" evidence="1">
    <location>
        <begin position="65"/>
        <end position="76"/>
    </location>
</feature>
<accession>V8N701</accession>